<feature type="region of interest" description="Disordered" evidence="1">
    <location>
        <begin position="135"/>
        <end position="157"/>
    </location>
</feature>
<dbReference type="InterPro" id="IPR004360">
    <property type="entry name" value="Glyas_Fos-R_dOase_dom"/>
</dbReference>
<dbReference type="AlphaFoldDB" id="A0AAV3SJF4"/>
<dbReference type="InterPro" id="IPR037523">
    <property type="entry name" value="VOC_core"/>
</dbReference>
<accession>A0AAV3SJF4</accession>
<evidence type="ECO:0000313" key="3">
    <source>
        <dbReference type="EMBL" id="GAA0468437.1"/>
    </source>
</evidence>
<feature type="compositionally biased region" description="Polar residues" evidence="1">
    <location>
        <begin position="141"/>
        <end position="157"/>
    </location>
</feature>
<dbReference type="SUPFAM" id="SSF54593">
    <property type="entry name" value="Glyoxalase/Bleomycin resistance protein/Dihydroxybiphenyl dioxygenase"/>
    <property type="match status" value="1"/>
</dbReference>
<evidence type="ECO:0000313" key="6">
    <source>
        <dbReference type="Proteomes" id="UP001500962"/>
    </source>
</evidence>
<reference evidence="3" key="1">
    <citation type="journal article" date="2014" name="Int. J. Syst. Evol. Microbiol.">
        <title>Complete genome sequence of Corynebacterium casei LMG S-19264T (=DSM 44701T), isolated from a smear-ripened cheese.</title>
        <authorList>
            <consortium name="US DOE Joint Genome Institute (JGI-PGF)"/>
            <person name="Walter F."/>
            <person name="Albersmeier A."/>
            <person name="Kalinowski J."/>
            <person name="Ruckert C."/>
        </authorList>
    </citation>
    <scope>NUCLEOTIDE SEQUENCE</scope>
    <source>
        <strain evidence="3">JCM 12289</strain>
    </source>
</reference>
<dbReference type="EMBL" id="BAAADN010000043">
    <property type="protein sequence ID" value="GAA0468437.1"/>
    <property type="molecule type" value="Genomic_DNA"/>
</dbReference>
<gene>
    <name evidence="3" type="ORF">GCM10008985_26800</name>
    <name evidence="4" type="ORF">MUK72_06580</name>
</gene>
<dbReference type="PROSITE" id="PS51819">
    <property type="entry name" value="VOC"/>
    <property type="match status" value="1"/>
</dbReference>
<proteinExistence type="predicted"/>
<dbReference type="RefSeq" id="WP_244704996.1">
    <property type="nucleotide sequence ID" value="NZ_BAAADN010000043.1"/>
</dbReference>
<dbReference type="EMBL" id="CP095005">
    <property type="protein sequence ID" value="UOO96363.1"/>
    <property type="molecule type" value="Genomic_DNA"/>
</dbReference>
<evidence type="ECO:0000313" key="4">
    <source>
        <dbReference type="EMBL" id="UOO96363.1"/>
    </source>
</evidence>
<dbReference type="Pfam" id="PF00903">
    <property type="entry name" value="Glyoxalase"/>
    <property type="match status" value="1"/>
</dbReference>
<dbReference type="KEGG" id="hdo:MUK72_06580"/>
<evidence type="ECO:0000256" key="1">
    <source>
        <dbReference type="SAM" id="MobiDB-lite"/>
    </source>
</evidence>
<dbReference type="Proteomes" id="UP001500962">
    <property type="component" value="Unassembled WGS sequence"/>
</dbReference>
<dbReference type="Gene3D" id="3.10.180.10">
    <property type="entry name" value="2,3-Dihydroxybiphenyl 1,2-Dioxygenase, domain 1"/>
    <property type="match status" value="1"/>
</dbReference>
<reference evidence="3" key="3">
    <citation type="submission" date="2023-12" db="EMBL/GenBank/DDBJ databases">
        <authorList>
            <person name="Sun Q."/>
            <person name="Inoue M."/>
        </authorList>
    </citation>
    <scope>NUCLEOTIDE SEQUENCE</scope>
    <source>
        <strain evidence="3">JCM 12289</strain>
    </source>
</reference>
<dbReference type="InterPro" id="IPR029068">
    <property type="entry name" value="Glyas_Bleomycin-R_OHBP_Dase"/>
</dbReference>
<evidence type="ECO:0000259" key="2">
    <source>
        <dbReference type="PROSITE" id="PS51819"/>
    </source>
</evidence>
<dbReference type="Proteomes" id="UP000830542">
    <property type="component" value="Chromosome"/>
</dbReference>
<evidence type="ECO:0000313" key="5">
    <source>
        <dbReference type="Proteomes" id="UP000830542"/>
    </source>
</evidence>
<keyword evidence="5" id="KW-1185">Reference proteome</keyword>
<name>A0AAV3SJF4_HALDO</name>
<organism evidence="3 6">
    <name type="scientific">Halococcus dombrowskii</name>
    <dbReference type="NCBI Taxonomy" id="179637"/>
    <lineage>
        <taxon>Archaea</taxon>
        <taxon>Methanobacteriati</taxon>
        <taxon>Methanobacteriota</taxon>
        <taxon>Stenosarchaea group</taxon>
        <taxon>Halobacteria</taxon>
        <taxon>Halobacteriales</taxon>
        <taxon>Halococcaceae</taxon>
        <taxon>Halococcus</taxon>
    </lineage>
</organism>
<protein>
    <submittedName>
        <fullName evidence="4">VOC family protein</fullName>
    </submittedName>
</protein>
<reference evidence="4" key="2">
    <citation type="submission" date="2022-04" db="EMBL/GenBank/DDBJ databases">
        <title>Sequencing and genomic assembly of Halococcus dombrowskii.</title>
        <authorList>
            <person name="Lim S.W."/>
            <person name="MacLea K.S."/>
        </authorList>
    </citation>
    <scope>NUCLEOTIDE SEQUENCE</scope>
    <source>
        <strain evidence="4">H4</strain>
    </source>
</reference>
<dbReference type="GeneID" id="71761498"/>
<sequence length="157" mass="17752">MDSIAFTHASISAHDLVESVRFYTDVFGMEHIPSPDLAVPVEWLQCGDKQLHLFERPVEAPEYHHFAVHVDDFERVYRIALERDLFDEYSADGVPAIYELPGGALQTYIRDPSDNLVEVDRPDMEGLDPEIAAAVEKRSETVSQSEEGLRSSLYTDP</sequence>
<feature type="domain" description="VOC" evidence="2">
    <location>
        <begin position="5"/>
        <end position="122"/>
    </location>
</feature>